<sequence>MTNKLQQYFPMIRTREEVLNEIESKSRLKNLFYEWTEENQNEFLDFCTGVKGIKIMYDFMIKGILNPENTLERVNELLTLLLGQRVRIVDVLPNDGTRLADESTLLITDMVVQLEDGSIANLEIQKIGYYFPGERSACYSADLLLRQYKRARGVKGKRFSYRDIKQVYTIVLFEKSPAEFQKFSNNYIHRFMQKSDTGVNINLLQEYLFIPLDIFKKNQQNENRSVKIENRLEAWLAFFCMDDPETIIEIIERYPDFKEMYEQAYDVCRNIEEVMQMFSKELLELDRNTVKLMIDDMQKQIEEKDEQLNQKDEQLNQKDEQLNQKDEQIRELDEQLRQLDEQIKQSEQEIQKMEETEKNNTDKL</sequence>
<comment type="caution">
    <text evidence="2">The sequence shown here is derived from an EMBL/GenBank/DDBJ whole genome shotgun (WGS) entry which is preliminary data.</text>
</comment>
<dbReference type="Gene3D" id="1.20.5.300">
    <property type="match status" value="1"/>
</dbReference>
<feature type="region of interest" description="Disordered" evidence="1">
    <location>
        <begin position="345"/>
        <end position="364"/>
    </location>
</feature>
<protein>
    <recommendedName>
        <fullName evidence="4">PD-(D/E)XK nuclease family transposase</fullName>
    </recommendedName>
</protein>
<accession>A0A845KJU0</accession>
<evidence type="ECO:0000256" key="1">
    <source>
        <dbReference type="SAM" id="MobiDB-lite"/>
    </source>
</evidence>
<organism evidence="2 3">
    <name type="scientific">Dorea longicatena</name>
    <dbReference type="NCBI Taxonomy" id="88431"/>
    <lineage>
        <taxon>Bacteria</taxon>
        <taxon>Bacillati</taxon>
        <taxon>Bacillota</taxon>
        <taxon>Clostridia</taxon>
        <taxon>Lachnospirales</taxon>
        <taxon>Lachnospiraceae</taxon>
        <taxon>Dorea</taxon>
    </lineage>
</organism>
<dbReference type="Pfam" id="PF12784">
    <property type="entry name" value="PDDEXK_2"/>
    <property type="match status" value="1"/>
</dbReference>
<evidence type="ECO:0008006" key="4">
    <source>
        <dbReference type="Google" id="ProtNLM"/>
    </source>
</evidence>
<evidence type="ECO:0000313" key="2">
    <source>
        <dbReference type="EMBL" id="MZK17519.1"/>
    </source>
</evidence>
<gene>
    <name evidence="2" type="ORF">GT565_05205</name>
</gene>
<dbReference type="Proteomes" id="UP000446719">
    <property type="component" value="Unassembled WGS sequence"/>
</dbReference>
<dbReference type="RefSeq" id="WP_161159009.1">
    <property type="nucleotide sequence ID" value="NZ_JAAILL010000010.1"/>
</dbReference>
<proteinExistence type="predicted"/>
<name>A0A845KJU0_9FIRM</name>
<dbReference type="EMBL" id="WWSB01000004">
    <property type="protein sequence ID" value="MZK17519.1"/>
    <property type="molecule type" value="Genomic_DNA"/>
</dbReference>
<dbReference type="AlphaFoldDB" id="A0A845KJU0"/>
<evidence type="ECO:0000313" key="3">
    <source>
        <dbReference type="Proteomes" id="UP000446719"/>
    </source>
</evidence>
<reference evidence="2 3" key="1">
    <citation type="journal article" date="2019" name="Nat. Med.">
        <title>A library of human gut bacterial isolates paired with longitudinal multiomics data enables mechanistic microbiome research.</title>
        <authorList>
            <person name="Poyet M."/>
            <person name="Groussin M."/>
            <person name="Gibbons S.M."/>
            <person name="Avila-Pacheco J."/>
            <person name="Jiang X."/>
            <person name="Kearney S.M."/>
            <person name="Perrotta A.R."/>
            <person name="Berdy B."/>
            <person name="Zhao S."/>
            <person name="Lieberman T.D."/>
            <person name="Swanson P.K."/>
            <person name="Smith M."/>
            <person name="Roesemann S."/>
            <person name="Alexander J.E."/>
            <person name="Rich S.A."/>
            <person name="Livny J."/>
            <person name="Vlamakis H."/>
            <person name="Clish C."/>
            <person name="Bullock K."/>
            <person name="Deik A."/>
            <person name="Scott J."/>
            <person name="Pierce K.A."/>
            <person name="Xavier R.J."/>
            <person name="Alm E.J."/>
        </authorList>
    </citation>
    <scope>NUCLEOTIDE SEQUENCE [LARGE SCALE GENOMIC DNA]</scope>
    <source>
        <strain evidence="2 3">BIOML-A7</strain>
    </source>
</reference>